<reference evidence="2" key="1">
    <citation type="submission" date="2023-06" db="EMBL/GenBank/DDBJ databases">
        <title>Genome-scale phylogeny and comparative genomics of the fungal order Sordariales.</title>
        <authorList>
            <consortium name="Lawrence Berkeley National Laboratory"/>
            <person name="Hensen N."/>
            <person name="Bonometti L."/>
            <person name="Westerberg I."/>
            <person name="Brannstrom I.O."/>
            <person name="Guillou S."/>
            <person name="Cros-Aarteil S."/>
            <person name="Calhoun S."/>
            <person name="Haridas S."/>
            <person name="Kuo A."/>
            <person name="Mondo S."/>
            <person name="Pangilinan J."/>
            <person name="Riley R."/>
            <person name="Labutti K."/>
            <person name="Andreopoulos B."/>
            <person name="Lipzen A."/>
            <person name="Chen C."/>
            <person name="Yanf M."/>
            <person name="Daum C."/>
            <person name="Ng V."/>
            <person name="Clum A."/>
            <person name="Steindorff A."/>
            <person name="Ohm R."/>
            <person name="Martin F."/>
            <person name="Silar P."/>
            <person name="Natvig D."/>
            <person name="Lalanne C."/>
            <person name="Gautier V."/>
            <person name="Ament-Velasquez S.L."/>
            <person name="Kruys A."/>
            <person name="Hutchinson M.I."/>
            <person name="Powell A.J."/>
            <person name="Barry K."/>
            <person name="Miller A.N."/>
            <person name="Grigoriev I.V."/>
            <person name="Debuchy R."/>
            <person name="Gladieux P."/>
            <person name="Thoren M.H."/>
            <person name="Johannesson H."/>
        </authorList>
    </citation>
    <scope>NUCLEOTIDE SEQUENCE</scope>
    <source>
        <strain evidence="2">SMH2532-1</strain>
    </source>
</reference>
<gene>
    <name evidence="2" type="ORF">B0T16DRAFT_43443</name>
</gene>
<protein>
    <submittedName>
        <fullName evidence="2">Uncharacterized protein</fullName>
    </submittedName>
</protein>
<name>A0AA39YQ87_9PEZI</name>
<comment type="caution">
    <text evidence="2">The sequence shown here is derived from an EMBL/GenBank/DDBJ whole genome shotgun (WGS) entry which is preliminary data.</text>
</comment>
<keyword evidence="3" id="KW-1185">Reference proteome</keyword>
<sequence length="217" mass="23823">MHRGSDGRFQKAQLISIGLLIAASPHPEYPVTFSDTSNTLNKYLSRWKLLRPCISCRCYYLIALPCRPPITSAETRTPPLTQDKGDTTCRHGQGRNLQQLFRDRKGRVATTPRALDGGKISYFSMRCASTGSCLWLASCNGLGFEWLMRGRSQPGPDVVRPHTCSPERFLGRPATGRVRPTSGTANDDLHAGPDRGEGLLLAASLATQFLCFGIRTG</sequence>
<evidence type="ECO:0000256" key="1">
    <source>
        <dbReference type="SAM" id="MobiDB-lite"/>
    </source>
</evidence>
<evidence type="ECO:0000313" key="2">
    <source>
        <dbReference type="EMBL" id="KAK0656702.1"/>
    </source>
</evidence>
<dbReference type="EMBL" id="JAULSV010000001">
    <property type="protein sequence ID" value="KAK0656702.1"/>
    <property type="molecule type" value="Genomic_DNA"/>
</dbReference>
<dbReference type="AlphaFoldDB" id="A0AA39YQ87"/>
<organism evidence="2 3">
    <name type="scientific">Cercophora newfieldiana</name>
    <dbReference type="NCBI Taxonomy" id="92897"/>
    <lineage>
        <taxon>Eukaryota</taxon>
        <taxon>Fungi</taxon>
        <taxon>Dikarya</taxon>
        <taxon>Ascomycota</taxon>
        <taxon>Pezizomycotina</taxon>
        <taxon>Sordariomycetes</taxon>
        <taxon>Sordariomycetidae</taxon>
        <taxon>Sordariales</taxon>
        <taxon>Lasiosphaeriaceae</taxon>
        <taxon>Cercophora</taxon>
    </lineage>
</organism>
<feature type="region of interest" description="Disordered" evidence="1">
    <location>
        <begin position="74"/>
        <end position="103"/>
    </location>
</feature>
<feature type="region of interest" description="Disordered" evidence="1">
    <location>
        <begin position="170"/>
        <end position="191"/>
    </location>
</feature>
<evidence type="ECO:0000313" key="3">
    <source>
        <dbReference type="Proteomes" id="UP001174936"/>
    </source>
</evidence>
<proteinExistence type="predicted"/>
<accession>A0AA39YQ87</accession>
<dbReference type="Proteomes" id="UP001174936">
    <property type="component" value="Unassembled WGS sequence"/>
</dbReference>